<dbReference type="GO" id="GO:0002098">
    <property type="term" value="P:tRNA wobble uridine modification"/>
    <property type="evidence" value="ECO:0007669"/>
    <property type="project" value="InterPro"/>
</dbReference>
<dbReference type="SUPFAM" id="SSF50978">
    <property type="entry name" value="WD40 repeat-like"/>
    <property type="match status" value="3"/>
</dbReference>
<feature type="repeat" description="WD" evidence="11">
    <location>
        <begin position="262"/>
        <end position="293"/>
    </location>
</feature>
<comment type="similarity">
    <text evidence="4">Belongs to the WD repeat ELP2 family.</text>
</comment>
<evidence type="ECO:0000256" key="7">
    <source>
        <dbReference type="ARBA" id="ARBA00022574"/>
    </source>
</evidence>
<comment type="caution">
    <text evidence="12">The sequence shown here is derived from an EMBL/GenBank/DDBJ whole genome shotgun (WGS) entry which is preliminary data.</text>
</comment>
<evidence type="ECO:0000256" key="10">
    <source>
        <dbReference type="ARBA" id="ARBA00023242"/>
    </source>
</evidence>
<organism evidence="12 13">
    <name type="scientific">Trichosporon asahii var. asahii (strain ATCC 90039 / CBS 2479 / JCM 2466 / KCTC 7840 / NBRC 103889/ NCYC 2677 / UAMH 7654)</name>
    <name type="common">Yeast</name>
    <dbReference type="NCBI Taxonomy" id="1186058"/>
    <lineage>
        <taxon>Eukaryota</taxon>
        <taxon>Fungi</taxon>
        <taxon>Dikarya</taxon>
        <taxon>Basidiomycota</taxon>
        <taxon>Agaricomycotina</taxon>
        <taxon>Tremellomycetes</taxon>
        <taxon>Trichosporonales</taxon>
        <taxon>Trichosporonaceae</taxon>
        <taxon>Trichosporon</taxon>
    </lineage>
</organism>
<dbReference type="Proteomes" id="UP000002748">
    <property type="component" value="Unassembled WGS sequence"/>
</dbReference>
<dbReference type="HOGENOM" id="CLU_006430_2_0_1"/>
<evidence type="ECO:0000256" key="2">
    <source>
        <dbReference type="ARBA" id="ARBA00004496"/>
    </source>
</evidence>
<dbReference type="OrthoDB" id="27911at2759"/>
<dbReference type="Gene3D" id="2.130.10.10">
    <property type="entry name" value="YVTN repeat-like/Quinoprotein amine dehydrogenase"/>
    <property type="match status" value="3"/>
</dbReference>
<dbReference type="KEGG" id="tasa:A1Q1_08005"/>
<dbReference type="InterPro" id="IPR001680">
    <property type="entry name" value="WD40_rpt"/>
</dbReference>
<reference evidence="12 13" key="1">
    <citation type="journal article" date="2012" name="Eukaryot. Cell">
        <title>Draft genome sequence of CBS 2479, the standard type strain of Trichosporon asahii.</title>
        <authorList>
            <person name="Yang R.Y."/>
            <person name="Li H.T."/>
            <person name="Zhu H."/>
            <person name="Zhou G.P."/>
            <person name="Wang M."/>
            <person name="Wang L."/>
        </authorList>
    </citation>
    <scope>NUCLEOTIDE SEQUENCE [LARGE SCALE GENOMIC DNA]</scope>
    <source>
        <strain evidence="13">ATCC 90039 / CBS 2479 / JCM 2466 / KCTC 7840 / NCYC 2677 / UAMH 7654</strain>
    </source>
</reference>
<evidence type="ECO:0000256" key="1">
    <source>
        <dbReference type="ARBA" id="ARBA00004123"/>
    </source>
</evidence>
<evidence type="ECO:0000256" key="9">
    <source>
        <dbReference type="ARBA" id="ARBA00022737"/>
    </source>
</evidence>
<evidence type="ECO:0000256" key="5">
    <source>
        <dbReference type="ARBA" id="ARBA00020267"/>
    </source>
</evidence>
<evidence type="ECO:0000313" key="12">
    <source>
        <dbReference type="EMBL" id="EJT50792.1"/>
    </source>
</evidence>
<keyword evidence="7 11" id="KW-0853">WD repeat</keyword>
<dbReference type="InterPro" id="IPR037289">
    <property type="entry name" value="Elp2"/>
</dbReference>
<feature type="repeat" description="WD" evidence="11">
    <location>
        <begin position="612"/>
        <end position="643"/>
    </location>
</feature>
<evidence type="ECO:0000256" key="8">
    <source>
        <dbReference type="ARBA" id="ARBA00022694"/>
    </source>
</evidence>
<dbReference type="PROSITE" id="PS50082">
    <property type="entry name" value="WD_REPEATS_2"/>
    <property type="match status" value="7"/>
</dbReference>
<dbReference type="EMBL" id="ALBS01000087">
    <property type="protein sequence ID" value="EJT50792.1"/>
    <property type="molecule type" value="Genomic_DNA"/>
</dbReference>
<evidence type="ECO:0000313" key="13">
    <source>
        <dbReference type="Proteomes" id="UP000002748"/>
    </source>
</evidence>
<dbReference type="GO" id="GO:0005634">
    <property type="term" value="C:nucleus"/>
    <property type="evidence" value="ECO:0007669"/>
    <property type="project" value="UniProtKB-SubCell"/>
</dbReference>
<keyword evidence="8" id="KW-0819">tRNA processing</keyword>
<evidence type="ECO:0000256" key="4">
    <source>
        <dbReference type="ARBA" id="ARBA00005881"/>
    </source>
</evidence>
<dbReference type="RefSeq" id="XP_014181666.1">
    <property type="nucleotide sequence ID" value="XM_014326191.1"/>
</dbReference>
<name>J6F650_TRIAS</name>
<feature type="repeat" description="WD" evidence="11">
    <location>
        <begin position="185"/>
        <end position="228"/>
    </location>
</feature>
<evidence type="ECO:0000256" key="3">
    <source>
        <dbReference type="ARBA" id="ARBA00005043"/>
    </source>
</evidence>
<keyword evidence="10" id="KW-0539">Nucleus</keyword>
<dbReference type="SMART" id="SM00320">
    <property type="entry name" value="WD40"/>
    <property type="match status" value="10"/>
</dbReference>
<keyword evidence="6" id="KW-0963">Cytoplasm</keyword>
<comment type="pathway">
    <text evidence="3">tRNA modification; 5-methoxycarbonylmethyl-2-thiouridine-tRNA biosynthesis.</text>
</comment>
<dbReference type="GO" id="GO:0033588">
    <property type="term" value="C:elongator holoenzyme complex"/>
    <property type="evidence" value="ECO:0007669"/>
    <property type="project" value="InterPro"/>
</dbReference>
<dbReference type="Pfam" id="PF00400">
    <property type="entry name" value="WD40"/>
    <property type="match status" value="7"/>
</dbReference>
<comment type="subcellular location">
    <subcellularLocation>
        <location evidence="2">Cytoplasm</location>
    </subcellularLocation>
    <subcellularLocation>
        <location evidence="1">Nucleus</location>
    </subcellularLocation>
</comment>
<proteinExistence type="inferred from homology"/>
<dbReference type="AlphaFoldDB" id="J6F650"/>
<dbReference type="InterPro" id="IPR036322">
    <property type="entry name" value="WD40_repeat_dom_sf"/>
</dbReference>
<accession>J6F650</accession>
<gene>
    <name evidence="12" type="ORF">A1Q1_08005</name>
</gene>
<dbReference type="GeneID" id="25991517"/>
<dbReference type="VEuPathDB" id="FungiDB:A1Q1_08005"/>
<protein>
    <recommendedName>
        <fullName evidence="5">Elongator complex protein 2</fullName>
    </recommendedName>
</protein>
<feature type="repeat" description="WD" evidence="11">
    <location>
        <begin position="691"/>
        <end position="724"/>
    </location>
</feature>
<keyword evidence="9" id="KW-0677">Repeat</keyword>
<sequence>MQTAYVSIGANRSSSCCASSSAGVFAYGAGSTVALWDTTTDGGVFATLLGHKGHVTTVKLLRDGEVTAFVSGDNVGEVRVWEGTGRSFKCTAAFKAHKGSVSALGVFPGGNELMTGGSDAVLKRWTLSSSPVAVATLDLKGKLPLDIELALLPYSDQPLLVVGCTDRKVQVWVPSDNSFRRAVMLEGHEDWVRCLAFTTTGSDLLLASGSQDNYVRLWRIGLGREVDPLAELDAEESAEVSTKAHPFVVAGVRYAITLEALLVGHEGGLTNVHFLGDTALLSTAADNSMIIWEPTDQSGQKDGMWIPAHRFGAFGGRGLSFFGAVWAPNSVIATGWTGGVERWRRSAGAWDPTPGVTGHFDAARSVAWDPSGDYVLSTSADQTSRIHAAATSTGSPVWGEIARPQVHGYDLVDGGFLTPFRIATAAEEKTVRVFEGTEGFAQSLASLGIANPSTEVIESLPKGATVPPLGLSNRALGKAYDEPEIKTSHEAQHSVAATLAALPTEEELGTSTLWPEIEKIYGHGYELVTLAASHSGDVIATASRASSAEHAAVRLTSTKDWSHIATLPGHTLTVTRIAWSPDDQRVLTVSRDRGWRLYELDGDEWKQVAGEEKAHARMVLDCAFVDNETFVTASRDKTVKVWKNGTCTGTIKLESPATAVAAGPLLAIGTEAGAVELYDLQGEHKGSLPEEQRHAGPVARLAWSKGGKLASASEDRSVRVFEMA</sequence>
<dbReference type="UniPathway" id="UPA00988"/>
<feature type="repeat" description="WD" evidence="11">
    <location>
        <begin position="94"/>
        <end position="135"/>
    </location>
</feature>
<dbReference type="PROSITE" id="PS50294">
    <property type="entry name" value="WD_REPEATS_REGION"/>
    <property type="match status" value="3"/>
</dbReference>
<dbReference type="PANTHER" id="PTHR44111">
    <property type="entry name" value="ELONGATOR COMPLEX PROTEIN 2"/>
    <property type="match status" value="1"/>
</dbReference>
<feature type="repeat" description="WD" evidence="11">
    <location>
        <begin position="567"/>
        <end position="601"/>
    </location>
</feature>
<evidence type="ECO:0000256" key="11">
    <source>
        <dbReference type="PROSITE-ProRule" id="PRU00221"/>
    </source>
</evidence>
<dbReference type="GO" id="GO:0005737">
    <property type="term" value="C:cytoplasm"/>
    <property type="evidence" value="ECO:0007669"/>
    <property type="project" value="UniProtKB-SubCell"/>
</dbReference>
<dbReference type="PANTHER" id="PTHR44111:SF1">
    <property type="entry name" value="ELONGATOR COMPLEX PROTEIN 2"/>
    <property type="match status" value="1"/>
</dbReference>
<feature type="repeat" description="WD" evidence="11">
    <location>
        <begin position="356"/>
        <end position="386"/>
    </location>
</feature>
<dbReference type="InterPro" id="IPR015943">
    <property type="entry name" value="WD40/YVTN_repeat-like_dom_sf"/>
</dbReference>
<evidence type="ECO:0000256" key="6">
    <source>
        <dbReference type="ARBA" id="ARBA00022490"/>
    </source>
</evidence>